<reference evidence="8" key="1">
    <citation type="journal article" date="2019" name="Int. J. Syst. Evol. Microbiol.">
        <title>The Global Catalogue of Microorganisms (GCM) 10K type strain sequencing project: providing services to taxonomists for standard genome sequencing and annotation.</title>
        <authorList>
            <consortium name="The Broad Institute Genomics Platform"/>
            <consortium name="The Broad Institute Genome Sequencing Center for Infectious Disease"/>
            <person name="Wu L."/>
            <person name="Ma J."/>
        </authorList>
    </citation>
    <scope>NUCLEOTIDE SEQUENCE [LARGE SCALE GENOMIC DNA]</scope>
    <source>
        <strain evidence="8">CCUG 36916</strain>
    </source>
</reference>
<gene>
    <name evidence="7" type="ORF">ACFQDP_11375</name>
</gene>
<dbReference type="SMART" id="SM00857">
    <property type="entry name" value="Resolvase"/>
    <property type="match status" value="1"/>
</dbReference>
<dbReference type="InterPro" id="IPR036162">
    <property type="entry name" value="Resolvase-like_N_sf"/>
</dbReference>
<dbReference type="InterPro" id="IPR050639">
    <property type="entry name" value="SSR_resolvase"/>
</dbReference>
<dbReference type="PANTHER" id="PTHR30461:SF26">
    <property type="entry name" value="RESOLVASE HOMOLOG YNEB"/>
    <property type="match status" value="1"/>
</dbReference>
<keyword evidence="3" id="KW-0238">DNA-binding</keyword>
<evidence type="ECO:0000256" key="3">
    <source>
        <dbReference type="ARBA" id="ARBA00023125"/>
    </source>
</evidence>
<evidence type="ECO:0000256" key="2">
    <source>
        <dbReference type="ARBA" id="ARBA00022908"/>
    </source>
</evidence>
<dbReference type="PANTHER" id="PTHR30461">
    <property type="entry name" value="DNA-INVERTASE FROM LAMBDOID PROPHAGE"/>
    <property type="match status" value="1"/>
</dbReference>
<dbReference type="CDD" id="cd03768">
    <property type="entry name" value="SR_ResInv"/>
    <property type="match status" value="1"/>
</dbReference>
<dbReference type="Gene3D" id="1.10.10.60">
    <property type="entry name" value="Homeodomain-like"/>
    <property type="match status" value="1"/>
</dbReference>
<feature type="domain" description="Resolvase/invertase-type recombinase catalytic" evidence="6">
    <location>
        <begin position="1"/>
        <end position="136"/>
    </location>
</feature>
<dbReference type="InterPro" id="IPR006119">
    <property type="entry name" value="Resolv_N"/>
</dbReference>
<keyword evidence="2" id="KW-0229">DNA integration</keyword>
<evidence type="ECO:0000313" key="7">
    <source>
        <dbReference type="EMBL" id="MFC6389926.1"/>
    </source>
</evidence>
<keyword evidence="8" id="KW-1185">Reference proteome</keyword>
<dbReference type="Proteomes" id="UP001596237">
    <property type="component" value="Unassembled WGS sequence"/>
</dbReference>
<dbReference type="RefSeq" id="WP_343068737.1">
    <property type="nucleotide sequence ID" value="NZ_JBHSTT010000037.1"/>
</dbReference>
<accession>A0ABW1WMW8</accession>
<dbReference type="EMBL" id="JBHSTT010000037">
    <property type="protein sequence ID" value="MFC6389926.1"/>
    <property type="molecule type" value="Genomic_DNA"/>
</dbReference>
<evidence type="ECO:0000313" key="8">
    <source>
        <dbReference type="Proteomes" id="UP001596237"/>
    </source>
</evidence>
<dbReference type="Pfam" id="PF00239">
    <property type="entry name" value="Resolvase"/>
    <property type="match status" value="1"/>
</dbReference>
<dbReference type="InterPro" id="IPR006118">
    <property type="entry name" value="Recombinase_CS"/>
</dbReference>
<dbReference type="PROSITE" id="PS00397">
    <property type="entry name" value="RECOMBINASES_1"/>
    <property type="match status" value="1"/>
</dbReference>
<keyword evidence="4" id="KW-0233">DNA recombination</keyword>
<name>A0ABW1WMW8_9HYPH</name>
<dbReference type="Gene3D" id="3.40.50.1390">
    <property type="entry name" value="Resolvase, N-terminal catalytic domain"/>
    <property type="match status" value="1"/>
</dbReference>
<evidence type="ECO:0000256" key="5">
    <source>
        <dbReference type="PROSITE-ProRule" id="PRU10137"/>
    </source>
</evidence>
<dbReference type="SUPFAM" id="SSF46689">
    <property type="entry name" value="Homeodomain-like"/>
    <property type="match status" value="1"/>
</dbReference>
<organism evidence="7 8">
    <name type="scientific">Methylorubrum zatmanii</name>
    <dbReference type="NCBI Taxonomy" id="29429"/>
    <lineage>
        <taxon>Bacteria</taxon>
        <taxon>Pseudomonadati</taxon>
        <taxon>Pseudomonadota</taxon>
        <taxon>Alphaproteobacteria</taxon>
        <taxon>Hyphomicrobiales</taxon>
        <taxon>Methylobacteriaceae</taxon>
        <taxon>Methylorubrum</taxon>
    </lineage>
</organism>
<protein>
    <submittedName>
        <fullName evidence="7">Recombinase family protein</fullName>
    </submittedName>
</protein>
<dbReference type="SUPFAM" id="SSF53041">
    <property type="entry name" value="Resolvase-like"/>
    <property type="match status" value="1"/>
</dbReference>
<sequence>MIGYARVSSDDQDLTIQIEKLRAAGAERIFAEKRSGTSLTGRTEFEALMAFVRDGDEVITTRIDRCARSMADFQKIIEAWTEKGVRYRAVEQAGVALDGSAHTKLFMNLLMAFAEFETRLRRERQLDGIIAKKAADKSKPQHERTYRGRPTTIDAGRVRHMRDVEKLGASEIARRLGIGRASVYRLLGDAGGDSHGGAAS</sequence>
<proteinExistence type="inferred from homology"/>
<dbReference type="PROSITE" id="PS51736">
    <property type="entry name" value="RECOMBINASES_3"/>
    <property type="match status" value="1"/>
</dbReference>
<feature type="active site" description="O-(5'-phospho-DNA)-serine intermediate" evidence="5">
    <location>
        <position position="8"/>
    </location>
</feature>
<evidence type="ECO:0000259" key="6">
    <source>
        <dbReference type="PROSITE" id="PS51736"/>
    </source>
</evidence>
<evidence type="ECO:0000256" key="4">
    <source>
        <dbReference type="ARBA" id="ARBA00023172"/>
    </source>
</evidence>
<evidence type="ECO:0000256" key="1">
    <source>
        <dbReference type="ARBA" id="ARBA00009913"/>
    </source>
</evidence>
<comment type="similarity">
    <text evidence="1">Belongs to the site-specific recombinase resolvase family.</text>
</comment>
<dbReference type="InterPro" id="IPR009057">
    <property type="entry name" value="Homeodomain-like_sf"/>
</dbReference>
<comment type="caution">
    <text evidence="7">The sequence shown here is derived from an EMBL/GenBank/DDBJ whole genome shotgun (WGS) entry which is preliminary data.</text>
</comment>